<evidence type="ECO:0000256" key="3">
    <source>
        <dbReference type="ARBA" id="ARBA00022679"/>
    </source>
</evidence>
<name>A0A438D8Y2_VITVI</name>
<keyword evidence="7" id="KW-0732">Signal</keyword>
<evidence type="ECO:0000256" key="5">
    <source>
        <dbReference type="ARBA" id="ARBA00023277"/>
    </source>
</evidence>
<dbReference type="InterPro" id="IPR052272">
    <property type="entry name" value="GT106_glycosyltransferase"/>
</dbReference>
<feature type="signal peptide" evidence="7">
    <location>
        <begin position="1"/>
        <end position="20"/>
    </location>
</feature>
<evidence type="ECO:0000256" key="6">
    <source>
        <dbReference type="ARBA" id="ARBA00030350"/>
    </source>
</evidence>
<keyword evidence="3 8" id="KW-0808">Transferase</keyword>
<accession>A0A438D8Y2</accession>
<dbReference type="GO" id="GO:0006004">
    <property type="term" value="P:fucose metabolic process"/>
    <property type="evidence" value="ECO:0007669"/>
    <property type="project" value="UniProtKB-KW"/>
</dbReference>
<proteinExistence type="inferred from homology"/>
<reference evidence="8 9" key="1">
    <citation type="journal article" date="2018" name="PLoS Genet.">
        <title>Population sequencing reveals clonal diversity and ancestral inbreeding in the grapevine cultivar Chardonnay.</title>
        <authorList>
            <person name="Roach M.J."/>
            <person name="Johnson D.L."/>
            <person name="Bohlmann J."/>
            <person name="van Vuuren H.J."/>
            <person name="Jones S.J."/>
            <person name="Pretorius I.S."/>
            <person name="Schmidt S.A."/>
            <person name="Borneman A.R."/>
        </authorList>
    </citation>
    <scope>NUCLEOTIDE SEQUENCE [LARGE SCALE GENOMIC DNA]</scope>
    <source>
        <strain evidence="9">cv. Chardonnay</strain>
        <tissue evidence="8">Leaf</tissue>
    </source>
</reference>
<keyword evidence="2 8" id="KW-0328">Glycosyltransferase</keyword>
<gene>
    <name evidence="8" type="primary">OFUT8_0</name>
    <name evidence="8" type="ORF">CK203_087145</name>
</gene>
<evidence type="ECO:0000313" key="8">
    <source>
        <dbReference type="EMBL" id="RVW31916.1"/>
    </source>
</evidence>
<dbReference type="PANTHER" id="PTHR31933">
    <property type="entry name" value="O-FUCOSYLTRANSFERASE 2-RELATED"/>
    <property type="match status" value="1"/>
</dbReference>
<evidence type="ECO:0000256" key="2">
    <source>
        <dbReference type="ARBA" id="ARBA00022676"/>
    </source>
</evidence>
<keyword evidence="5" id="KW-0119">Carbohydrate metabolism</keyword>
<dbReference type="GO" id="GO:0016757">
    <property type="term" value="F:glycosyltransferase activity"/>
    <property type="evidence" value="ECO:0007669"/>
    <property type="project" value="UniProtKB-KW"/>
</dbReference>
<evidence type="ECO:0000256" key="1">
    <source>
        <dbReference type="ARBA" id="ARBA00007737"/>
    </source>
</evidence>
<dbReference type="AlphaFoldDB" id="A0A438D8Y2"/>
<dbReference type="EMBL" id="QGNW01001736">
    <property type="protein sequence ID" value="RVW31916.1"/>
    <property type="molecule type" value="Genomic_DNA"/>
</dbReference>
<comment type="caution">
    <text evidence="8">The sequence shown here is derived from an EMBL/GenBank/DDBJ whole genome shotgun (WGS) entry which is preliminary data.</text>
</comment>
<dbReference type="Pfam" id="PF10250">
    <property type="entry name" value="O-FucT"/>
    <property type="match status" value="1"/>
</dbReference>
<protein>
    <recommendedName>
        <fullName evidence="6">O-fucosyltransferase family protein</fullName>
    </recommendedName>
</protein>
<evidence type="ECO:0000313" key="9">
    <source>
        <dbReference type="Proteomes" id="UP000288805"/>
    </source>
</evidence>
<dbReference type="PANTHER" id="PTHR31933:SF4">
    <property type="entry name" value="O-FUCOSYLTRANSFERASE 8"/>
    <property type="match status" value="1"/>
</dbReference>
<comment type="similarity">
    <text evidence="1">Belongs to the glycosyltransferase GT106 family.</text>
</comment>
<feature type="chain" id="PRO_5019206526" description="O-fucosyltransferase family protein" evidence="7">
    <location>
        <begin position="21"/>
        <end position="366"/>
    </location>
</feature>
<dbReference type="InterPro" id="IPR019378">
    <property type="entry name" value="GDP-Fuc_O-FucTrfase"/>
</dbReference>
<sequence>MKISGLVSILLLLSLLFICGNIMVGEWKRRNASYVWWALKRGFECFVNYRSEHVNFVRVGGGGFGLKPCRETVNIRGRCPETLPGSDPSLGRRISGGDYNWNRNLLLHGLKNEPAKFGLGSSAPIKSSGLKLISSKRSRESPRLLQLKWDYVSCMYKEDKSYPNEEKSPVLMYDRLLNLASSALAEKEFKQDSLNFWEEPYRHASVWKPCADRKSSKIIGKSEKSNGFILVSANGGLNQQRVAICNAVAVASLLNATLVLPKFLYSNVWKDPSQFGDIYQEDYFINIMKDELEIVKELPPHLESLDMEAIGSLITDADIPKEAKPIEYVQKVLPLLLRNGVVHFLGFGNRLGFDPLPFKLQVEDIP</sequence>
<keyword evidence="4" id="KW-0294">Fucose metabolism</keyword>
<evidence type="ECO:0000256" key="4">
    <source>
        <dbReference type="ARBA" id="ARBA00023253"/>
    </source>
</evidence>
<evidence type="ECO:0000256" key="7">
    <source>
        <dbReference type="SAM" id="SignalP"/>
    </source>
</evidence>
<organism evidence="8 9">
    <name type="scientific">Vitis vinifera</name>
    <name type="common">Grape</name>
    <dbReference type="NCBI Taxonomy" id="29760"/>
    <lineage>
        <taxon>Eukaryota</taxon>
        <taxon>Viridiplantae</taxon>
        <taxon>Streptophyta</taxon>
        <taxon>Embryophyta</taxon>
        <taxon>Tracheophyta</taxon>
        <taxon>Spermatophyta</taxon>
        <taxon>Magnoliopsida</taxon>
        <taxon>eudicotyledons</taxon>
        <taxon>Gunneridae</taxon>
        <taxon>Pentapetalae</taxon>
        <taxon>rosids</taxon>
        <taxon>Vitales</taxon>
        <taxon>Vitaceae</taxon>
        <taxon>Viteae</taxon>
        <taxon>Vitis</taxon>
    </lineage>
</organism>
<dbReference type="Proteomes" id="UP000288805">
    <property type="component" value="Unassembled WGS sequence"/>
</dbReference>